<evidence type="ECO:0000313" key="2">
    <source>
        <dbReference type="EMBL" id="MBW8269485.1"/>
    </source>
</evidence>
<keyword evidence="3" id="KW-1185">Reference proteome</keyword>
<reference evidence="2 3" key="1">
    <citation type="submission" date="2021-08" db="EMBL/GenBank/DDBJ databases">
        <title>Caldovatus sediminis gen. nov., sp. nov., a moderately thermophilic bacterium isolated from a hot spring.</title>
        <authorList>
            <person name="Hu C.-J."/>
            <person name="Li W.-J."/>
            <person name="Xian W.-D."/>
        </authorList>
    </citation>
    <scope>NUCLEOTIDE SEQUENCE [LARGE SCALE GENOMIC DNA]</scope>
    <source>
        <strain evidence="2 3">SYSU G05006</strain>
    </source>
</reference>
<dbReference type="InterPro" id="IPR012899">
    <property type="entry name" value="LTXXQ"/>
</dbReference>
<feature type="region of interest" description="Disordered" evidence="1">
    <location>
        <begin position="57"/>
        <end position="81"/>
    </location>
</feature>
<gene>
    <name evidence="2" type="ORF">K1J50_08295</name>
</gene>
<name>A0ABS7F3V3_9PROT</name>
<evidence type="ECO:0000256" key="1">
    <source>
        <dbReference type="SAM" id="MobiDB-lite"/>
    </source>
</evidence>
<dbReference type="EMBL" id="JAHZUY010000015">
    <property type="protein sequence ID" value="MBW8269485.1"/>
    <property type="molecule type" value="Genomic_DNA"/>
</dbReference>
<organism evidence="2 3">
    <name type="scientific">Caldovatus aquaticus</name>
    <dbReference type="NCBI Taxonomy" id="2865671"/>
    <lineage>
        <taxon>Bacteria</taxon>
        <taxon>Pseudomonadati</taxon>
        <taxon>Pseudomonadota</taxon>
        <taxon>Alphaproteobacteria</taxon>
        <taxon>Acetobacterales</taxon>
        <taxon>Roseomonadaceae</taxon>
        <taxon>Caldovatus</taxon>
    </lineage>
</organism>
<protein>
    <submittedName>
        <fullName evidence="2">Spy/CpxP family protein refolding chaperone</fullName>
    </submittedName>
</protein>
<sequence>MGGSPGMGMGGPGGMMMGGGPGGMPGMGMMMRHYGPGGAPMNVIINVGPGIRVEIEDQDRQGRGGPAGRMMTGAPRGGAMGPGMMMDPDGMRPFERIEGRLAYYRAELGITEAQMPQWNAFADAMRAAAARLRQAYAQAMQAAAQAGTAPEQIERWIALLSARLEAIRSVADAARSLYATLSEQQKRTADALMAEHFRALRGHGP</sequence>
<dbReference type="RefSeq" id="WP_220117238.1">
    <property type="nucleotide sequence ID" value="NZ_JAHZUY010000015.1"/>
</dbReference>
<accession>A0ABS7F3V3</accession>
<proteinExistence type="predicted"/>
<dbReference type="Pfam" id="PF07813">
    <property type="entry name" value="LTXXQ"/>
    <property type="match status" value="1"/>
</dbReference>
<evidence type="ECO:0000313" key="3">
    <source>
        <dbReference type="Proteomes" id="UP001519924"/>
    </source>
</evidence>
<comment type="caution">
    <text evidence="2">The sequence shown here is derived from an EMBL/GenBank/DDBJ whole genome shotgun (WGS) entry which is preliminary data.</text>
</comment>
<dbReference type="Proteomes" id="UP001519924">
    <property type="component" value="Unassembled WGS sequence"/>
</dbReference>